<dbReference type="PANTHER" id="PTHR42912:SF93">
    <property type="entry name" value="N6-ADENOSINE-METHYLTRANSFERASE TMT1A"/>
    <property type="match status" value="1"/>
</dbReference>
<dbReference type="PANTHER" id="PTHR42912">
    <property type="entry name" value="METHYLTRANSFERASE"/>
    <property type="match status" value="1"/>
</dbReference>
<organism evidence="2 3">
    <name type="scientific">Catenuloplanes atrovinosus</name>
    <dbReference type="NCBI Taxonomy" id="137266"/>
    <lineage>
        <taxon>Bacteria</taxon>
        <taxon>Bacillati</taxon>
        <taxon>Actinomycetota</taxon>
        <taxon>Actinomycetes</taxon>
        <taxon>Micromonosporales</taxon>
        <taxon>Micromonosporaceae</taxon>
        <taxon>Catenuloplanes</taxon>
    </lineage>
</organism>
<proteinExistence type="predicted"/>
<dbReference type="GO" id="GO:0008168">
    <property type="term" value="F:methyltransferase activity"/>
    <property type="evidence" value="ECO:0007669"/>
    <property type="project" value="UniProtKB-KW"/>
</dbReference>
<dbReference type="Gene3D" id="3.40.50.150">
    <property type="entry name" value="Vaccinia Virus protein VP39"/>
    <property type="match status" value="1"/>
</dbReference>
<keyword evidence="2" id="KW-0808">Transferase</keyword>
<dbReference type="InterPro" id="IPR029063">
    <property type="entry name" value="SAM-dependent_MTases_sf"/>
</dbReference>
<dbReference type="RefSeq" id="WP_310376031.1">
    <property type="nucleotide sequence ID" value="NZ_JAVDYB010000001.1"/>
</dbReference>
<dbReference type="InterPro" id="IPR041698">
    <property type="entry name" value="Methyltransf_25"/>
</dbReference>
<keyword evidence="3" id="KW-1185">Reference proteome</keyword>
<gene>
    <name evidence="2" type="ORF">J2S41_007864</name>
</gene>
<dbReference type="AlphaFoldDB" id="A0AAE3YYU9"/>
<evidence type="ECO:0000313" key="3">
    <source>
        <dbReference type="Proteomes" id="UP001183643"/>
    </source>
</evidence>
<evidence type="ECO:0000313" key="2">
    <source>
        <dbReference type="EMBL" id="MDR7281086.1"/>
    </source>
</evidence>
<keyword evidence="2" id="KW-0489">Methyltransferase</keyword>
<comment type="caution">
    <text evidence="2">The sequence shown here is derived from an EMBL/GenBank/DDBJ whole genome shotgun (WGS) entry which is preliminary data.</text>
</comment>
<dbReference type="SUPFAM" id="SSF53335">
    <property type="entry name" value="S-adenosyl-L-methionine-dependent methyltransferases"/>
    <property type="match status" value="1"/>
</dbReference>
<accession>A0AAE3YYU9</accession>
<dbReference type="CDD" id="cd02440">
    <property type="entry name" value="AdoMet_MTases"/>
    <property type="match status" value="1"/>
</dbReference>
<dbReference type="Pfam" id="PF13649">
    <property type="entry name" value="Methyltransf_25"/>
    <property type="match status" value="1"/>
</dbReference>
<name>A0AAE3YYU9_9ACTN</name>
<dbReference type="GO" id="GO:0032259">
    <property type="term" value="P:methylation"/>
    <property type="evidence" value="ECO:0007669"/>
    <property type="project" value="UniProtKB-KW"/>
</dbReference>
<sequence length="204" mass="21785">MVMTAFWEKHYRGRRAGGRVNPLLAEIAAPLPAGTALDLGCGTGGDTIWLARRGWRVTAVDIAHTAIDRLLIHAAEAGLADRVVAEQHDLAVSFPGGTFDLVSAQYLHTPFTLDRAAVLRTAASALRPGGLLLVVDHGSTMPWSWNQDPDAVFPTPEEIAAGIGLDPEGWRVVRADMPRRRAVGPNGQTATVTDNVLVIQRSAG</sequence>
<evidence type="ECO:0000259" key="1">
    <source>
        <dbReference type="Pfam" id="PF13649"/>
    </source>
</evidence>
<reference evidence="2" key="1">
    <citation type="submission" date="2023-07" db="EMBL/GenBank/DDBJ databases">
        <title>Sequencing the genomes of 1000 actinobacteria strains.</title>
        <authorList>
            <person name="Klenk H.-P."/>
        </authorList>
    </citation>
    <scope>NUCLEOTIDE SEQUENCE</scope>
    <source>
        <strain evidence="2">DSM 44707</strain>
    </source>
</reference>
<protein>
    <submittedName>
        <fullName evidence="2">SAM-dependent methyltransferase</fullName>
    </submittedName>
</protein>
<feature type="domain" description="Methyltransferase" evidence="1">
    <location>
        <begin position="37"/>
        <end position="130"/>
    </location>
</feature>
<dbReference type="InterPro" id="IPR050508">
    <property type="entry name" value="Methyltransf_Superfamily"/>
</dbReference>
<dbReference type="Proteomes" id="UP001183643">
    <property type="component" value="Unassembled WGS sequence"/>
</dbReference>
<dbReference type="EMBL" id="JAVDYB010000001">
    <property type="protein sequence ID" value="MDR7281086.1"/>
    <property type="molecule type" value="Genomic_DNA"/>
</dbReference>